<evidence type="ECO:0000313" key="9">
    <source>
        <dbReference type="EMBL" id="KAI3438193.1"/>
    </source>
</evidence>
<evidence type="ECO:0000256" key="4">
    <source>
        <dbReference type="ARBA" id="ARBA00022884"/>
    </source>
</evidence>
<dbReference type="InterPro" id="IPR049561">
    <property type="entry name" value="NSUN5_7_fdxn-like"/>
</dbReference>
<comment type="catalytic activity">
    <reaction evidence="5">
        <text>a cytidine in 25S rRNA + S-adenosyl-L-methionine = a 5-methylcytidine in 25S rRNA + S-adenosyl-L-homocysteine + H(+)</text>
        <dbReference type="Rhea" id="RHEA:47780"/>
        <dbReference type="Rhea" id="RHEA-COMP:11911"/>
        <dbReference type="Rhea" id="RHEA-COMP:11912"/>
        <dbReference type="ChEBI" id="CHEBI:15378"/>
        <dbReference type="ChEBI" id="CHEBI:57856"/>
        <dbReference type="ChEBI" id="CHEBI:59789"/>
        <dbReference type="ChEBI" id="CHEBI:74483"/>
        <dbReference type="ChEBI" id="CHEBI:82748"/>
    </reaction>
</comment>
<feature type="region of interest" description="Disordered" evidence="7">
    <location>
        <begin position="1"/>
        <end position="65"/>
    </location>
</feature>
<evidence type="ECO:0000259" key="8">
    <source>
        <dbReference type="PROSITE" id="PS51686"/>
    </source>
</evidence>
<reference evidence="9" key="2">
    <citation type="submission" date="2020-11" db="EMBL/GenBank/DDBJ databases">
        <authorList>
            <person name="Cecchin M."/>
            <person name="Marcolungo L."/>
            <person name="Rossato M."/>
            <person name="Girolomoni L."/>
            <person name="Cosentino E."/>
            <person name="Cuine S."/>
            <person name="Li-Beisson Y."/>
            <person name="Delledonne M."/>
            <person name="Ballottari M."/>
        </authorList>
    </citation>
    <scope>NUCLEOTIDE SEQUENCE</scope>
    <source>
        <strain evidence="9">211/11P</strain>
        <tissue evidence="9">Whole cell</tissue>
    </source>
</reference>
<dbReference type="FunFam" id="3.40.50.150:FF:000164">
    <property type="entry name" value="Methyltransferase NSUN5, putative"/>
    <property type="match status" value="1"/>
</dbReference>
<keyword evidence="1 6" id="KW-0489">Methyltransferase</keyword>
<comment type="caution">
    <text evidence="9">The sequence shown here is derived from an EMBL/GenBank/DDBJ whole genome shotgun (WGS) entry which is preliminary data.</text>
</comment>
<dbReference type="GO" id="GO:0070475">
    <property type="term" value="P:rRNA base methylation"/>
    <property type="evidence" value="ECO:0007669"/>
    <property type="project" value="TreeGrafter"/>
</dbReference>
<name>A0A9D4TYP4_CHLVU</name>
<dbReference type="GO" id="GO:0008173">
    <property type="term" value="F:RNA methyltransferase activity"/>
    <property type="evidence" value="ECO:0007669"/>
    <property type="project" value="InterPro"/>
</dbReference>
<evidence type="ECO:0000256" key="1">
    <source>
        <dbReference type="ARBA" id="ARBA00022603"/>
    </source>
</evidence>
<dbReference type="AlphaFoldDB" id="A0A9D4TYP4"/>
<reference evidence="9" key="1">
    <citation type="journal article" date="2019" name="Plant J.">
        <title>Chlorella vulgaris genome assembly and annotation reveals the molecular basis for metabolic acclimation to high light conditions.</title>
        <authorList>
            <person name="Cecchin M."/>
            <person name="Marcolungo L."/>
            <person name="Rossato M."/>
            <person name="Girolomoni L."/>
            <person name="Cosentino E."/>
            <person name="Cuine S."/>
            <person name="Li-Beisson Y."/>
            <person name="Delledonne M."/>
            <person name="Ballottari M."/>
        </authorList>
    </citation>
    <scope>NUCLEOTIDE SEQUENCE</scope>
    <source>
        <strain evidence="9">211/11P</strain>
    </source>
</reference>
<evidence type="ECO:0000256" key="2">
    <source>
        <dbReference type="ARBA" id="ARBA00022679"/>
    </source>
</evidence>
<feature type="binding site" evidence="6">
    <location>
        <position position="362"/>
    </location>
    <ligand>
        <name>S-adenosyl-L-methionine</name>
        <dbReference type="ChEBI" id="CHEBI:59789"/>
    </ligand>
</feature>
<organism evidence="9 10">
    <name type="scientific">Chlorella vulgaris</name>
    <name type="common">Green alga</name>
    <dbReference type="NCBI Taxonomy" id="3077"/>
    <lineage>
        <taxon>Eukaryota</taxon>
        <taxon>Viridiplantae</taxon>
        <taxon>Chlorophyta</taxon>
        <taxon>core chlorophytes</taxon>
        <taxon>Trebouxiophyceae</taxon>
        <taxon>Chlorellales</taxon>
        <taxon>Chlorellaceae</taxon>
        <taxon>Chlorella clade</taxon>
        <taxon>Chlorella</taxon>
    </lineage>
</organism>
<dbReference type="Pfam" id="PF01189">
    <property type="entry name" value="Methyltr_RsmB-F"/>
    <property type="match status" value="1"/>
</dbReference>
<feature type="binding site" evidence="6">
    <location>
        <position position="342"/>
    </location>
    <ligand>
        <name>S-adenosyl-L-methionine</name>
        <dbReference type="ChEBI" id="CHEBI:59789"/>
    </ligand>
</feature>
<dbReference type="Pfam" id="PF21148">
    <property type="entry name" value="NSUN5_fdxn-like"/>
    <property type="match status" value="1"/>
</dbReference>
<dbReference type="InterPro" id="IPR023267">
    <property type="entry name" value="RCMT"/>
</dbReference>
<evidence type="ECO:0000256" key="3">
    <source>
        <dbReference type="ARBA" id="ARBA00022691"/>
    </source>
</evidence>
<dbReference type="Pfam" id="PF21153">
    <property type="entry name" value="NSUN5_N"/>
    <property type="match status" value="1"/>
</dbReference>
<feature type="binding site" evidence="6">
    <location>
        <begin position="291"/>
        <end position="297"/>
    </location>
    <ligand>
        <name>S-adenosyl-L-methionine</name>
        <dbReference type="ChEBI" id="CHEBI:59789"/>
    </ligand>
</feature>
<dbReference type="Gene3D" id="3.30.70.1170">
    <property type="entry name" value="Sun protein, domain 3"/>
    <property type="match status" value="1"/>
</dbReference>
<dbReference type="InterPro" id="IPR001678">
    <property type="entry name" value="MeTrfase_RsmB-F_NOP2_dom"/>
</dbReference>
<feature type="binding site" evidence="6">
    <location>
        <position position="315"/>
    </location>
    <ligand>
        <name>S-adenosyl-L-methionine</name>
        <dbReference type="ChEBI" id="CHEBI:59789"/>
    </ligand>
</feature>
<evidence type="ECO:0000256" key="7">
    <source>
        <dbReference type="SAM" id="MobiDB-lite"/>
    </source>
</evidence>
<dbReference type="PANTHER" id="PTHR22807:SF4">
    <property type="entry name" value="28S RRNA (CYTOSINE-C(5))-METHYLTRANSFERASE"/>
    <property type="match status" value="1"/>
</dbReference>
<dbReference type="GO" id="GO:0005730">
    <property type="term" value="C:nucleolus"/>
    <property type="evidence" value="ECO:0007669"/>
    <property type="project" value="TreeGrafter"/>
</dbReference>
<dbReference type="SUPFAM" id="SSF53335">
    <property type="entry name" value="S-adenosyl-L-methionine-dependent methyltransferases"/>
    <property type="match status" value="1"/>
</dbReference>
<accession>A0A9D4TYP4</accession>
<proteinExistence type="inferred from homology"/>
<dbReference type="CDD" id="cd02440">
    <property type="entry name" value="AdoMet_MTases"/>
    <property type="match status" value="1"/>
</dbReference>
<keyword evidence="10" id="KW-1185">Reference proteome</keyword>
<dbReference type="PROSITE" id="PS51686">
    <property type="entry name" value="SAM_MT_RSMB_NOP"/>
    <property type="match status" value="1"/>
</dbReference>
<dbReference type="InterPro" id="IPR029063">
    <property type="entry name" value="SAM-dependent_MTases_sf"/>
</dbReference>
<feature type="region of interest" description="Disordered" evidence="7">
    <location>
        <begin position="498"/>
        <end position="535"/>
    </location>
</feature>
<evidence type="ECO:0000256" key="5">
    <source>
        <dbReference type="ARBA" id="ARBA00053002"/>
    </source>
</evidence>
<dbReference type="PRINTS" id="PR02008">
    <property type="entry name" value="RCMTFAMILY"/>
</dbReference>
<dbReference type="EMBL" id="SIDB01000001">
    <property type="protein sequence ID" value="KAI3438193.1"/>
    <property type="molecule type" value="Genomic_DNA"/>
</dbReference>
<keyword evidence="3 6" id="KW-0949">S-adenosyl-L-methionine</keyword>
<dbReference type="OrthoDB" id="435282at2759"/>
<dbReference type="GO" id="GO:0003723">
    <property type="term" value="F:RNA binding"/>
    <property type="evidence" value="ECO:0007669"/>
    <property type="project" value="UniProtKB-UniRule"/>
</dbReference>
<dbReference type="PANTHER" id="PTHR22807">
    <property type="entry name" value="NOP2 YEAST -RELATED NOL1/NOP2/FMU SUN DOMAIN-CONTAINING"/>
    <property type="match status" value="1"/>
</dbReference>
<protein>
    <recommendedName>
        <fullName evidence="8">SAM-dependent MTase RsmB/NOP-type domain-containing protein</fullName>
    </recommendedName>
</protein>
<dbReference type="InterPro" id="IPR049560">
    <property type="entry name" value="MeTrfase_RsmB-F_NOP2_cat"/>
</dbReference>
<keyword evidence="4 6" id="KW-0694">RNA-binding</keyword>
<dbReference type="InterPro" id="IPR048889">
    <property type="entry name" value="NSUN5_RCM1_N"/>
</dbReference>
<feature type="domain" description="SAM-dependent MTase RsmB/NOP-type" evidence="8">
    <location>
        <begin position="191"/>
        <end position="495"/>
    </location>
</feature>
<comment type="similarity">
    <text evidence="6">Belongs to the class I-like SAM-binding methyltransferase superfamily. RsmB/NOP family.</text>
</comment>
<sequence length="535" mass="56967">MKRKKSILQRERTLQRQGLPSKKQKRDVQRQEQGAGPLAGGGQRQHTAGGNKKQHKAPQGLRPTSAVHAQAAYAVQRLLEADASKRGGVTLKGLTLAPHITAKKATYAVTCEALKHLPALQPILERTQLAQRAGINDSLACVLAFELLFGEGLRPTGPAERAVLQQQSDLKQALAQLLDAVGVAGVAELLPAAGPDTPHPRTARVNTLRMGVEEAMRWLRSPPPEHRKWAAVGQLAAVDELLPDLLTFPPGTDLHDHPLVDSGVLVLQSKASCMPAHALAPQPGWALVDACAAPGNKTTHLAALMANQGSIVAFEKDPKRLERLHGNAAATGATCIQPELADFLALDPEEAQYSGVQAVLLDPSCSGSGTAFSRMDYLLPSSADRLKGQAAVEHCDERVEALAQFQQSCILQALRFPALRRLVYSTCSVHARENEGVVAAVLEEAGARGFHLEAAFPTWPRRGVAGLVEGAERLVRVDPDLDGTDGFFVAVFAKAEGGQEGGGGVSAADQEQRASPAAARKRKKKQQRQQAAADG</sequence>
<gene>
    <name evidence="9" type="ORF">D9Q98_000630</name>
</gene>
<dbReference type="Proteomes" id="UP001055712">
    <property type="component" value="Unassembled WGS sequence"/>
</dbReference>
<evidence type="ECO:0000256" key="6">
    <source>
        <dbReference type="PROSITE-ProRule" id="PRU01023"/>
    </source>
</evidence>
<keyword evidence="2 6" id="KW-0808">Transferase</keyword>
<evidence type="ECO:0000313" key="10">
    <source>
        <dbReference type="Proteomes" id="UP001055712"/>
    </source>
</evidence>
<dbReference type="Gene3D" id="3.40.50.150">
    <property type="entry name" value="Vaccinia Virus protein VP39"/>
    <property type="match status" value="1"/>
</dbReference>
<feature type="active site" description="Nucleophile" evidence="6">
    <location>
        <position position="427"/>
    </location>
</feature>